<proteinExistence type="predicted"/>
<dbReference type="InterPro" id="IPR019662">
    <property type="entry name" value="DUF2516"/>
</dbReference>
<comment type="caution">
    <text evidence="2">The sequence shown here is derived from an EMBL/GenBank/DDBJ whole genome shotgun (WGS) entry which is preliminary data.</text>
</comment>
<evidence type="ECO:0000313" key="3">
    <source>
        <dbReference type="Proteomes" id="UP001549139"/>
    </source>
</evidence>
<keyword evidence="1" id="KW-1133">Transmembrane helix</keyword>
<gene>
    <name evidence="2" type="ORF">JOF50_001733</name>
</gene>
<keyword evidence="3" id="KW-1185">Reference proteome</keyword>
<name>A0ABV2NZM6_9CORY</name>
<keyword evidence="1" id="KW-0472">Membrane</keyword>
<evidence type="ECO:0000313" key="2">
    <source>
        <dbReference type="EMBL" id="MET3944934.1"/>
    </source>
</evidence>
<accession>A0ABV2NZM6</accession>
<dbReference type="Pfam" id="PF10724">
    <property type="entry name" value="DUF2516"/>
    <property type="match status" value="1"/>
</dbReference>
<organism evidence="2 3">
    <name type="scientific">Corynebacterium mucifaciens</name>
    <dbReference type="NCBI Taxonomy" id="57171"/>
    <lineage>
        <taxon>Bacteria</taxon>
        <taxon>Bacillati</taxon>
        <taxon>Actinomycetota</taxon>
        <taxon>Actinomycetes</taxon>
        <taxon>Mycobacteriales</taxon>
        <taxon>Corynebacteriaceae</taxon>
        <taxon>Corynebacterium</taxon>
    </lineage>
</organism>
<feature type="transmembrane region" description="Helical" evidence="1">
    <location>
        <begin position="21"/>
        <end position="40"/>
    </location>
</feature>
<sequence>MDTATVSQIHQIMSIPSRVGIVLMLAVGIAGIVGAVMAGATRADAFDAANRQSKGAWVGILVLAALACLLRFPFIAWFGAVAIGIYFFDVRPQIKRIVGGSYDW</sequence>
<reference evidence="2 3" key="1">
    <citation type="submission" date="2024-06" db="EMBL/GenBank/DDBJ databases">
        <title>Sequencing the genomes of 1000 actinobacteria strains.</title>
        <authorList>
            <person name="Klenk H.-P."/>
        </authorList>
    </citation>
    <scope>NUCLEOTIDE SEQUENCE [LARGE SCALE GENOMIC DNA]</scope>
    <source>
        <strain evidence="2 3">DSM 44265</strain>
    </source>
</reference>
<keyword evidence="1" id="KW-0812">Transmembrane</keyword>
<protein>
    <submittedName>
        <fullName evidence="2">F0F1-type ATP synthase membrane subunit c/vacuolar-type H+-ATPase subunit K</fullName>
    </submittedName>
</protein>
<dbReference type="Proteomes" id="UP001549139">
    <property type="component" value="Unassembled WGS sequence"/>
</dbReference>
<dbReference type="EMBL" id="JBEPNZ010000001">
    <property type="protein sequence ID" value="MET3944934.1"/>
    <property type="molecule type" value="Genomic_DNA"/>
</dbReference>
<feature type="transmembrane region" description="Helical" evidence="1">
    <location>
        <begin position="60"/>
        <end position="88"/>
    </location>
</feature>
<evidence type="ECO:0000256" key="1">
    <source>
        <dbReference type="SAM" id="Phobius"/>
    </source>
</evidence>